<dbReference type="CDD" id="cd00064">
    <property type="entry name" value="FU"/>
    <property type="match status" value="3"/>
</dbReference>
<dbReference type="Proteomes" id="UP000009168">
    <property type="component" value="Unassembled WGS sequence"/>
</dbReference>
<dbReference type="EMBL" id="GG662793">
    <property type="protein sequence ID" value="EAR90771.2"/>
    <property type="molecule type" value="Genomic_DNA"/>
</dbReference>
<feature type="compositionally biased region" description="Low complexity" evidence="1">
    <location>
        <begin position="2420"/>
        <end position="2433"/>
    </location>
</feature>
<feature type="compositionally biased region" description="Basic and acidic residues" evidence="1">
    <location>
        <begin position="2070"/>
        <end position="2342"/>
    </location>
</feature>
<feature type="transmembrane region" description="Helical" evidence="2">
    <location>
        <begin position="1408"/>
        <end position="1428"/>
    </location>
</feature>
<organism evidence="3 4">
    <name type="scientific">Tetrahymena thermophila (strain SB210)</name>
    <dbReference type="NCBI Taxonomy" id="312017"/>
    <lineage>
        <taxon>Eukaryota</taxon>
        <taxon>Sar</taxon>
        <taxon>Alveolata</taxon>
        <taxon>Ciliophora</taxon>
        <taxon>Intramacronucleata</taxon>
        <taxon>Oligohymenophorea</taxon>
        <taxon>Hymenostomatida</taxon>
        <taxon>Tetrahymenina</taxon>
        <taxon>Tetrahymenidae</taxon>
        <taxon>Tetrahymena</taxon>
    </lineage>
</organism>
<feature type="compositionally biased region" description="Polar residues" evidence="1">
    <location>
        <begin position="1885"/>
        <end position="1897"/>
    </location>
</feature>
<feature type="compositionally biased region" description="Basic and acidic residues" evidence="1">
    <location>
        <begin position="1898"/>
        <end position="1919"/>
    </location>
</feature>
<feature type="transmembrane region" description="Helical" evidence="2">
    <location>
        <begin position="1528"/>
        <end position="1549"/>
    </location>
</feature>
<feature type="transmembrane region" description="Helical" evidence="2">
    <location>
        <begin position="1556"/>
        <end position="1577"/>
    </location>
</feature>
<protein>
    <submittedName>
        <fullName evidence="3">Transmembrane protein, putative</fullName>
    </submittedName>
</protein>
<evidence type="ECO:0000256" key="2">
    <source>
        <dbReference type="SAM" id="Phobius"/>
    </source>
</evidence>
<keyword evidence="2" id="KW-0472">Membrane</keyword>
<keyword evidence="4" id="KW-1185">Reference proteome</keyword>
<feature type="compositionally biased region" description="Polar residues" evidence="1">
    <location>
        <begin position="2591"/>
        <end position="2619"/>
    </location>
</feature>
<dbReference type="SUPFAM" id="SSF57184">
    <property type="entry name" value="Growth factor receptor domain"/>
    <property type="match status" value="2"/>
</dbReference>
<feature type="transmembrane region" description="Helical" evidence="2">
    <location>
        <begin position="1486"/>
        <end position="1508"/>
    </location>
</feature>
<feature type="region of interest" description="Disordered" evidence="1">
    <location>
        <begin position="2637"/>
        <end position="2657"/>
    </location>
</feature>
<feature type="compositionally biased region" description="Low complexity" evidence="1">
    <location>
        <begin position="1777"/>
        <end position="1795"/>
    </location>
</feature>
<feature type="compositionally biased region" description="Basic residues" evidence="1">
    <location>
        <begin position="2778"/>
        <end position="2787"/>
    </location>
</feature>
<feature type="compositionally biased region" description="Polar residues" evidence="1">
    <location>
        <begin position="2715"/>
        <end position="2740"/>
    </location>
</feature>
<feature type="compositionally biased region" description="Acidic residues" evidence="1">
    <location>
        <begin position="2835"/>
        <end position="2845"/>
    </location>
</feature>
<feature type="region of interest" description="Disordered" evidence="1">
    <location>
        <begin position="2835"/>
        <end position="2855"/>
    </location>
</feature>
<feature type="transmembrane region" description="Helical" evidence="2">
    <location>
        <begin position="1378"/>
        <end position="1396"/>
    </location>
</feature>
<dbReference type="OrthoDB" id="3937590at2759"/>
<dbReference type="RefSeq" id="XP_001011016.2">
    <property type="nucleotide sequence ID" value="XM_001011016.2"/>
</dbReference>
<dbReference type="SMART" id="SM00261">
    <property type="entry name" value="FU"/>
    <property type="match status" value="6"/>
</dbReference>
<evidence type="ECO:0000256" key="1">
    <source>
        <dbReference type="SAM" id="MobiDB-lite"/>
    </source>
</evidence>
<feature type="compositionally biased region" description="Polar residues" evidence="1">
    <location>
        <begin position="2528"/>
        <end position="2559"/>
    </location>
</feature>
<feature type="region of interest" description="Disordered" evidence="1">
    <location>
        <begin position="2070"/>
        <end position="2462"/>
    </location>
</feature>
<gene>
    <name evidence="3" type="ORF">TTHERM_00140790</name>
</gene>
<feature type="region of interest" description="Disordered" evidence="1">
    <location>
        <begin position="1777"/>
        <end position="1802"/>
    </location>
</feature>
<feature type="transmembrane region" description="Helical" evidence="2">
    <location>
        <begin position="1434"/>
        <end position="1460"/>
    </location>
</feature>
<keyword evidence="2 3" id="KW-0812">Transmembrane</keyword>
<feature type="region of interest" description="Disordered" evidence="1">
    <location>
        <begin position="1688"/>
        <end position="1727"/>
    </location>
</feature>
<feature type="region of interest" description="Disordered" evidence="1">
    <location>
        <begin position="2708"/>
        <end position="2740"/>
    </location>
</feature>
<keyword evidence="2" id="KW-1133">Transmembrane helix</keyword>
<evidence type="ECO:0000313" key="4">
    <source>
        <dbReference type="Proteomes" id="UP000009168"/>
    </source>
</evidence>
<feature type="compositionally biased region" description="Basic and acidic residues" evidence="1">
    <location>
        <begin position="2362"/>
        <end position="2387"/>
    </location>
</feature>
<feature type="region of interest" description="Disordered" evidence="1">
    <location>
        <begin position="1946"/>
        <end position="2057"/>
    </location>
</feature>
<dbReference type="PANTHER" id="PTHR37917">
    <property type="entry name" value="PROTEIN CBG03580"/>
    <property type="match status" value="1"/>
</dbReference>
<dbReference type="InterPro" id="IPR009030">
    <property type="entry name" value="Growth_fac_rcpt_cys_sf"/>
</dbReference>
<feature type="compositionally biased region" description="Low complexity" evidence="1">
    <location>
        <begin position="2578"/>
        <end position="2590"/>
    </location>
</feature>
<dbReference type="PANTHER" id="PTHR37917:SF9">
    <property type="entry name" value="RHOPTRY PROTEIN"/>
    <property type="match status" value="1"/>
</dbReference>
<dbReference type="InParanoid" id="I7MDQ8"/>
<feature type="region of interest" description="Disordered" evidence="1">
    <location>
        <begin position="2528"/>
        <end position="2619"/>
    </location>
</feature>
<proteinExistence type="predicted"/>
<feature type="region of interest" description="Disordered" evidence="1">
    <location>
        <begin position="1885"/>
        <end position="1919"/>
    </location>
</feature>
<reference evidence="4" key="1">
    <citation type="journal article" date="2006" name="PLoS Biol.">
        <title>Macronuclear genome sequence of the ciliate Tetrahymena thermophila, a model eukaryote.</title>
        <authorList>
            <person name="Eisen J.A."/>
            <person name="Coyne R.S."/>
            <person name="Wu M."/>
            <person name="Wu D."/>
            <person name="Thiagarajan M."/>
            <person name="Wortman J.R."/>
            <person name="Badger J.H."/>
            <person name="Ren Q."/>
            <person name="Amedeo P."/>
            <person name="Jones K.M."/>
            <person name="Tallon L.J."/>
            <person name="Delcher A.L."/>
            <person name="Salzberg S.L."/>
            <person name="Silva J.C."/>
            <person name="Haas B.J."/>
            <person name="Majoros W.H."/>
            <person name="Farzad M."/>
            <person name="Carlton J.M."/>
            <person name="Smith R.K. Jr."/>
            <person name="Garg J."/>
            <person name="Pearlman R.E."/>
            <person name="Karrer K.M."/>
            <person name="Sun L."/>
            <person name="Manning G."/>
            <person name="Elde N.C."/>
            <person name="Turkewitz A.P."/>
            <person name="Asai D.J."/>
            <person name="Wilkes D.E."/>
            <person name="Wang Y."/>
            <person name="Cai H."/>
            <person name="Collins K."/>
            <person name="Stewart B.A."/>
            <person name="Lee S.R."/>
            <person name="Wilamowska K."/>
            <person name="Weinberg Z."/>
            <person name="Ruzzo W.L."/>
            <person name="Wloga D."/>
            <person name="Gaertig J."/>
            <person name="Frankel J."/>
            <person name="Tsao C.-C."/>
            <person name="Gorovsky M.A."/>
            <person name="Keeling P.J."/>
            <person name="Waller R.F."/>
            <person name="Patron N.J."/>
            <person name="Cherry J.M."/>
            <person name="Stover N.A."/>
            <person name="Krieger C.J."/>
            <person name="del Toro C."/>
            <person name="Ryder H.F."/>
            <person name="Williamson S.C."/>
            <person name="Barbeau R.A."/>
            <person name="Hamilton E.P."/>
            <person name="Orias E."/>
        </authorList>
    </citation>
    <scope>NUCLEOTIDE SEQUENCE [LARGE SCALE GENOMIC DNA]</scope>
    <source>
        <strain evidence="4">SB210</strain>
    </source>
</reference>
<dbReference type="GeneID" id="7823335"/>
<accession>I7MDQ8</accession>
<dbReference type="InterPro" id="IPR006212">
    <property type="entry name" value="Furin_repeat"/>
</dbReference>
<dbReference type="KEGG" id="tet:TTHERM_00140790"/>
<dbReference type="Gene3D" id="2.10.220.10">
    <property type="entry name" value="Hormone Receptor, Insulin-like Growth Factor Receptor 1, Chain A, domain 2"/>
    <property type="match status" value="3"/>
</dbReference>
<sequence>MIRLFQCQPIQRNPGASGFSLKITFVTFNPPQNAKFLTLQLSDLLGINFSSITKISYQAVNNDQFCKLDKTTSINAVFDSTQKKISIPNPFTILDTNSQMPCSGQNVPPNWLTIQIVSTFQYGGTINIQTFYDSVQYGTTNSIGLSTPLQVQPDNILDANIQFGFSSTTPSKIISDIGEYSLKVTTPTLTTAINQIALTLPMYWYPDTLLPDSGCQQTSVPQQASFKSTLLSSLSATVTTDNPNGLYKVALSFTQINLNGQIVDLTFQMTNPFTSANIVLEGTQLIIIAAFNYQQSPSSTVYTAFQTQFSNTNVQASSKTFPDCNQNGNVQILCSPTSNGSYTNQACMSGQTVFVKILMYPIFFQDIYSSVQFTLSNLPPNQQAITGITMQIQNAGSQADAGVPSNSVSTNNQVIFFNQYLNGNVNYQSYPFICMAGIYIQWLSIIIPSFQLPYDIDGLNISAQFFVQPFLPLAGYSQYKRDLVSDKILNTQCSNTKIQINQNTLKAAQVTTSNQNDLQVGATSATHEFTIKSQFSFLSTSGKIQLTLPSSLSINAGGTFSCTLKFILTDNSLLSNPTTCTKAGTPTVVTLSYTYSGTQKAIGFVFTINQVKNPTIIQFSKFSVQTFLRNGGLSESNDNSNTFGFTTLPAPFTTAQLVNNAPGVKNVYTLSPYKLTLISPVDLLTTNQIIVNFPNYVLEINNISVTSPSTGITTSSNNQFPLTLTFTQQITANTPINVQFTIRNPPVSNLDYQFQIVAYDVTPDKTFLQSTINYGSTDNIKLVGFSSFGVISSSPQNLATAVFTVSFNPTVLLAKPSIMILTFTAPTNTHNFLITAQTTCSPITPGLTLSCTINTPSTNQLTVTFNTDIQPSTNYQFNIQNVLNYLSTSPYQITGDLGYSQNQVGNESSQTIQNTQFQSLSTVQLVITNSQLGIASQYQFNIQTVSPFPQNGNIVVTATDLVQFVLPSSVTVNLSTCTGSAGDTTSKLTLSSCYPNQDPSLITMSVNNPNQLIQNSNTPFTITLNEIVGGTLYPIKQYTSPNLVYKNKCNVSSFCKTCQDANPSSCLTCYPQNTIYYQSQNVYVQEIILNSVPAVPNCVASCPAQSYQTTQSGQSICASCSPPCTACMNSSTFCTSCSGNLYLDPTINTCSANCPNLYFQGSNNKCQLCSTVGNCLTCSSAGVCTSCDPNFYKKQNTQCVTQCDSSYYLANGGTECKPCPTGCNTCTSDTNCTACSVGYIKYQTTCVSSCPSGYSRLMQGGVYVCGLCDPNCQACDTISTTCTSCYPNTYLYNQKCITQSQIPAGNFGDNATWTVQPCMNYCVACSYKSLCTTCSQSAVVYQGVCYTTCPSSAPVPDGAGGCKQAIVPAAVSDNSSKVVPFPMLLSCIAFCISVYFSKYEKPQTFVPGCIVGFCALFEWISWIILIAICYLNDGIMSITTIAAAVGFVLIYLFNLVYYILYRKTISKDTSFMEWELSHKNRMCKNVSIFFSCLISFKIQKIIFCKYFNQNFFKAKLKDIDLLSPFNKVSVLSVIFNSFLIILSAAIFSYKYQNSTQIYILSLDTLLVTIFMIIFMIWEALKNETFFEENYNMNFEQMSQFTQRFFPFDQSYMERARQRSVYGHLKKSESNSSLTEFGKDNKVTKVEQLQQPYSQVMDPNDISTNAAIDRNVLNNSNNGAPYLIQDELSESSKPGKKRQFEKKHVAPVFDHKNFPPIEENSLEDEDEDYYDEDYQNQTMKKMVGASNMAGLANSKGFDKNKMISLDDQEDLENQRNKNLNNSNQFQNSNGFNKNNGSDQVPSQLNQSHTVYYDPQDPSGQMMNNVSMGVGLQEDENDGEGEEVRQRLFSKQSGDENMKEKAALIAGTSLIGGAVVGAAAAQSANNKNEQQQLVDQNGNRIDKDGNLIDKDGNKIDKEGNRIDKNGNKIDKDGNMIDKDGYIIDKEGNKIDKDGNKIDKDGNKIDKDGNKIDKDGNRIDKDGNKIDKDGNRIDKDGNRIDKDGNRIDKDGNRIDKDGHRIDKDGNRIDKDGNRIDKDGNKIDKNGNRIDKDGNRIDKDGNIIDKDGNRIDKDGNRIDKDGNRIDKDGNRIDKDGNRIDKDGNRIDKDGHRIDKDGNKIDKDGNRIDKDGNRIDKDGNRIDKDGNRIDKDGNRIDKDGNRIDKDGNRIDKNGNRIDKDGNRIDKDGNRIDKNGNRIDKDGNRIDKDGNRIDKDGNRIDKDGNRIDKDGNRIDKDGNKIDKDGNRIDKDGNRIDKDGNRIDKDGNRIDKDGNRIDKDGNRIDKDGHRIDKDGNRIDKDGNRIDKDGNRIDKDGNRIDKDGNRIDKNGNKLDKNGKVLDDKNKKAEDDMLFYFNNPLNDQNEQNKNNQKEGQQDKTKKAQNLDENKVEKIMPEVEDLDEDLSKKDKNQNEMGKNKKMITPNDIVKGNNKNQKGPQKNNLFGTSDDEGANQNSKKKKGQSEKKNNIYDSDESLHTASEAEMNFNEISPTDFNILNQRYEEDYFVQPPQSALQMQLLQQSLSQLNRNISSSQSQAFMNNTGFDGNNTRQSQPQAGQFTTGVGNSQGFDKKMVNQFGQNNIDGSSKLQQNQQKQKTLQPSNSNLSMNSQNPQNGMNKSNSPVKRQKQVGLNNSRSQNVNALSVDIKQNTQPNIQGQSNNLSTINSNNNGNINPILANPNANGNTTDQLLIENFDDFNNNTSSQTAIPQGFYQNQFNSSFNNQDPRMSYTQMNRGNLSSRSKGNSPSSQNIAYKVPAVDVNKLKNLEKIYLQRIEANVNSSQSSRKNALKKKKKKIQRELSHTSNLQVNPTQGMKSPGDMSEIYFGERGQKFDPTMLDHNGEEVIDFDDEEDVGPENVNFDQNF</sequence>
<evidence type="ECO:0000313" key="3">
    <source>
        <dbReference type="EMBL" id="EAR90771.2"/>
    </source>
</evidence>
<feature type="region of interest" description="Disordered" evidence="1">
    <location>
        <begin position="2772"/>
        <end position="2791"/>
    </location>
</feature>
<feature type="compositionally biased region" description="Polar residues" evidence="1">
    <location>
        <begin position="2567"/>
        <end position="2577"/>
    </location>
</feature>
<name>I7MDQ8_TETTS</name>
<feature type="compositionally biased region" description="Polar residues" evidence="1">
    <location>
        <begin position="2637"/>
        <end position="2649"/>
    </location>
</feature>